<dbReference type="FunFam" id="3.30.360.10:FF:000005">
    <property type="entry name" value="Homoserine dehydrogenase"/>
    <property type="match status" value="1"/>
</dbReference>
<dbReference type="InterPro" id="IPR036291">
    <property type="entry name" value="NAD(P)-bd_dom_sf"/>
</dbReference>
<sequence>MKIGLLGCGTVGSGVYEIISNGKNKKFLKDLEVVKILVKDQSEVTMDIMTTNPADVLENDEIDLIVEVMGGINPAFKFISKALSSGKHVVTANKAVVAKHLKDFNKLAEENNAILLYEASVGGGIPIIKSLKQAMRIDDVTKLDGILNGTTNFILYNMYENNYEFDNILRLAQSKGYAEADPSADIDGIDIKNKINILSSIAYESIVPLEDIYSFGIRNISKHDIDYFKKQNLTLKMLANSVKEDGKYCASVQPVLYTQSELTGSVTSNFNIAGLAGETIGDLKFYGQGAGKFPTANAVVQDIIDVATGSHASYPSDFNKSIEFDGTLLTGKYYARIHSEDKDMVQKVENIFKDVIEEEIHFREYYIINTKEIDQNQFKKLAEAALEVDEKFFMARYN</sequence>
<dbReference type="InterPro" id="IPR005106">
    <property type="entry name" value="Asp/hSer_DH_NAD-bd"/>
</dbReference>
<evidence type="ECO:0000256" key="8">
    <source>
        <dbReference type="ARBA" id="ARBA00023002"/>
    </source>
</evidence>
<evidence type="ECO:0000259" key="15">
    <source>
        <dbReference type="Pfam" id="PF03447"/>
    </source>
</evidence>
<evidence type="ECO:0000256" key="11">
    <source>
        <dbReference type="ARBA" id="ARBA00048841"/>
    </source>
</evidence>
<evidence type="ECO:0000256" key="2">
    <source>
        <dbReference type="ARBA" id="ARBA00005062"/>
    </source>
</evidence>
<dbReference type="Gene3D" id="3.40.50.720">
    <property type="entry name" value="NAD(P)-binding Rossmann-like Domain"/>
    <property type="match status" value="1"/>
</dbReference>
<organism evidence="16 17">
    <name type="scientific">Dethiosulfatibacter aminovorans DSM 17477</name>
    <dbReference type="NCBI Taxonomy" id="1121476"/>
    <lineage>
        <taxon>Bacteria</taxon>
        <taxon>Bacillati</taxon>
        <taxon>Bacillota</taxon>
        <taxon>Tissierellia</taxon>
        <taxon>Dethiosulfatibacter</taxon>
    </lineage>
</organism>
<comment type="pathway">
    <text evidence="1 12">Amino-acid biosynthesis; L-threonine biosynthesis; L-threonine from L-aspartate: step 3/5.</text>
</comment>
<dbReference type="EC" id="1.1.1.3" evidence="4 12"/>
<feature type="domain" description="Homoserine dehydrogenase catalytic" evidence="14">
    <location>
        <begin position="126"/>
        <end position="304"/>
    </location>
</feature>
<evidence type="ECO:0000256" key="9">
    <source>
        <dbReference type="ARBA" id="ARBA00023053"/>
    </source>
</evidence>
<keyword evidence="7 12" id="KW-0791">Threonine biosynthesis</keyword>
<dbReference type="PANTHER" id="PTHR43331">
    <property type="entry name" value="HOMOSERINE DEHYDROGENASE"/>
    <property type="match status" value="1"/>
</dbReference>
<evidence type="ECO:0000256" key="1">
    <source>
        <dbReference type="ARBA" id="ARBA00005056"/>
    </source>
</evidence>
<keyword evidence="12" id="KW-0521">NADP</keyword>
<accession>A0A1M6H1J8</accession>
<dbReference type="UniPathway" id="UPA00050">
    <property type="reaction ID" value="UER00063"/>
</dbReference>
<dbReference type="Pfam" id="PF00742">
    <property type="entry name" value="Homoserine_dh"/>
    <property type="match status" value="1"/>
</dbReference>
<dbReference type="GO" id="GO:0009088">
    <property type="term" value="P:threonine biosynthetic process"/>
    <property type="evidence" value="ECO:0007669"/>
    <property type="project" value="UniProtKB-UniPathway"/>
</dbReference>
<evidence type="ECO:0000259" key="14">
    <source>
        <dbReference type="Pfam" id="PF00742"/>
    </source>
</evidence>
<comment type="pathway">
    <text evidence="2 12">Amino-acid biosynthesis; L-methionine biosynthesis via de novo pathway; L-homoserine from L-aspartate: step 3/3.</text>
</comment>
<dbReference type="UniPathway" id="UPA00051">
    <property type="reaction ID" value="UER00465"/>
</dbReference>
<evidence type="ECO:0000256" key="10">
    <source>
        <dbReference type="ARBA" id="ARBA00023167"/>
    </source>
</evidence>
<dbReference type="InterPro" id="IPR001342">
    <property type="entry name" value="HDH_cat"/>
</dbReference>
<dbReference type="PROSITE" id="PS01042">
    <property type="entry name" value="HOMOSER_DHGENASE"/>
    <property type="match status" value="1"/>
</dbReference>
<keyword evidence="8 12" id="KW-0560">Oxidoreductase</keyword>
<dbReference type="STRING" id="1121476.SAMN02745751_01881"/>
<dbReference type="Proteomes" id="UP000184052">
    <property type="component" value="Unassembled WGS sequence"/>
</dbReference>
<comment type="catalytic activity">
    <reaction evidence="11">
        <text>L-homoserine + NADP(+) = L-aspartate 4-semialdehyde + NADPH + H(+)</text>
        <dbReference type="Rhea" id="RHEA:15761"/>
        <dbReference type="ChEBI" id="CHEBI:15378"/>
        <dbReference type="ChEBI" id="CHEBI:57476"/>
        <dbReference type="ChEBI" id="CHEBI:57783"/>
        <dbReference type="ChEBI" id="CHEBI:58349"/>
        <dbReference type="ChEBI" id="CHEBI:537519"/>
        <dbReference type="EC" id="1.1.1.3"/>
    </reaction>
    <physiologicalReaction direction="right-to-left" evidence="11">
        <dbReference type="Rhea" id="RHEA:15763"/>
    </physiologicalReaction>
</comment>
<keyword evidence="9" id="KW-0915">Sodium</keyword>
<keyword evidence="17" id="KW-1185">Reference proteome</keyword>
<evidence type="ECO:0000256" key="7">
    <source>
        <dbReference type="ARBA" id="ARBA00022697"/>
    </source>
</evidence>
<proteinExistence type="inferred from homology"/>
<evidence type="ECO:0000313" key="16">
    <source>
        <dbReference type="EMBL" id="SHJ16026.1"/>
    </source>
</evidence>
<dbReference type="NCBIfam" id="NF004976">
    <property type="entry name" value="PRK06349.1"/>
    <property type="match status" value="1"/>
</dbReference>
<dbReference type="Gene3D" id="3.30.360.10">
    <property type="entry name" value="Dihydrodipicolinate Reductase, domain 2"/>
    <property type="match status" value="1"/>
</dbReference>
<dbReference type="GO" id="GO:0004412">
    <property type="term" value="F:homoserine dehydrogenase activity"/>
    <property type="evidence" value="ECO:0007669"/>
    <property type="project" value="UniProtKB-EC"/>
</dbReference>
<dbReference type="OrthoDB" id="9808167at2"/>
<protein>
    <recommendedName>
        <fullName evidence="5 12">Homoserine dehydrogenase</fullName>
        <ecNumber evidence="4 12">1.1.1.3</ecNumber>
    </recommendedName>
</protein>
<dbReference type="SUPFAM" id="SSF51735">
    <property type="entry name" value="NAD(P)-binding Rossmann-fold domains"/>
    <property type="match status" value="1"/>
</dbReference>
<evidence type="ECO:0000256" key="13">
    <source>
        <dbReference type="RuleBase" id="RU004171"/>
    </source>
</evidence>
<keyword evidence="10 12" id="KW-0486">Methionine biosynthesis</keyword>
<evidence type="ECO:0000313" key="17">
    <source>
        <dbReference type="Proteomes" id="UP000184052"/>
    </source>
</evidence>
<dbReference type="GO" id="GO:0050661">
    <property type="term" value="F:NADP binding"/>
    <property type="evidence" value="ECO:0007669"/>
    <property type="project" value="InterPro"/>
</dbReference>
<dbReference type="AlphaFoldDB" id="A0A1M6H1J8"/>
<evidence type="ECO:0000256" key="5">
    <source>
        <dbReference type="ARBA" id="ARBA00013376"/>
    </source>
</evidence>
<evidence type="ECO:0000256" key="4">
    <source>
        <dbReference type="ARBA" id="ARBA00013213"/>
    </source>
</evidence>
<dbReference type="SUPFAM" id="SSF55347">
    <property type="entry name" value="Glyceraldehyde-3-phosphate dehydrogenase-like, C-terminal domain"/>
    <property type="match status" value="1"/>
</dbReference>
<comment type="similarity">
    <text evidence="3 13">Belongs to the homoserine dehydrogenase family.</text>
</comment>
<reference evidence="16 17" key="1">
    <citation type="submission" date="2016-11" db="EMBL/GenBank/DDBJ databases">
        <authorList>
            <person name="Jaros S."/>
            <person name="Januszkiewicz K."/>
            <person name="Wedrychowicz H."/>
        </authorList>
    </citation>
    <scope>NUCLEOTIDE SEQUENCE [LARGE SCALE GENOMIC DNA]</scope>
    <source>
        <strain evidence="16 17">DSM 17477</strain>
    </source>
</reference>
<dbReference type="RefSeq" id="WP_073049328.1">
    <property type="nucleotide sequence ID" value="NZ_FQZL01000012.1"/>
</dbReference>
<dbReference type="EMBL" id="FQZL01000012">
    <property type="protein sequence ID" value="SHJ16026.1"/>
    <property type="molecule type" value="Genomic_DNA"/>
</dbReference>
<dbReference type="PANTHER" id="PTHR43331:SF1">
    <property type="entry name" value="HOMOSERINE DEHYDROGENASE"/>
    <property type="match status" value="1"/>
</dbReference>
<dbReference type="GO" id="GO:0009086">
    <property type="term" value="P:methionine biosynthetic process"/>
    <property type="evidence" value="ECO:0007669"/>
    <property type="project" value="UniProtKB-KW"/>
</dbReference>
<dbReference type="Pfam" id="PF03447">
    <property type="entry name" value="NAD_binding_3"/>
    <property type="match status" value="1"/>
</dbReference>
<evidence type="ECO:0000256" key="12">
    <source>
        <dbReference type="RuleBase" id="RU000579"/>
    </source>
</evidence>
<keyword evidence="6 12" id="KW-0028">Amino-acid biosynthesis</keyword>
<evidence type="ECO:0000256" key="6">
    <source>
        <dbReference type="ARBA" id="ARBA00022605"/>
    </source>
</evidence>
<gene>
    <name evidence="16" type="ORF">SAMN02745751_01881</name>
</gene>
<evidence type="ECO:0000256" key="3">
    <source>
        <dbReference type="ARBA" id="ARBA00006753"/>
    </source>
</evidence>
<feature type="domain" description="Aspartate/homoserine dehydrogenase NAD-binding" evidence="15">
    <location>
        <begin position="7"/>
        <end position="118"/>
    </location>
</feature>
<dbReference type="Gene3D" id="3.30.70.260">
    <property type="match status" value="1"/>
</dbReference>
<name>A0A1M6H1J8_9FIRM</name>
<dbReference type="InterPro" id="IPR019811">
    <property type="entry name" value="HDH_CS"/>
</dbReference>